<reference evidence="1 2" key="1">
    <citation type="submission" date="2018-10" db="EMBL/GenBank/DDBJ databases">
        <title>Streptococcus hillyeri sp. nov., isolated from equine tracheal sample.</title>
        <authorList>
            <person name="Macfadyen A.C."/>
            <person name="Waller A."/>
            <person name="Paterson G.K."/>
        </authorList>
    </citation>
    <scope>NUCLEOTIDE SEQUENCE [LARGE SCALE GENOMIC DNA]</scope>
    <source>
        <strain evidence="1 2">28462</strain>
    </source>
</reference>
<accession>A0A3L9DTQ7</accession>
<evidence type="ECO:0000313" key="2">
    <source>
        <dbReference type="Proteomes" id="UP000279194"/>
    </source>
</evidence>
<name>A0A3L9DTQ7_9STRE</name>
<evidence type="ECO:0000313" key="1">
    <source>
        <dbReference type="EMBL" id="RLY03049.1"/>
    </source>
</evidence>
<comment type="caution">
    <text evidence="1">The sequence shown here is derived from an EMBL/GenBank/DDBJ whole genome shotgun (WGS) entry which is preliminary data.</text>
</comment>
<dbReference type="AlphaFoldDB" id="A0A3L9DTQ7"/>
<keyword evidence="2" id="KW-1185">Reference proteome</keyword>
<dbReference type="EMBL" id="RCVM01000010">
    <property type="protein sequence ID" value="RLY03049.1"/>
    <property type="molecule type" value="Genomic_DNA"/>
</dbReference>
<protein>
    <submittedName>
        <fullName evidence="1">Uncharacterized protein</fullName>
    </submittedName>
</protein>
<feature type="non-terminal residue" evidence="1">
    <location>
        <position position="71"/>
    </location>
</feature>
<proteinExistence type="predicted"/>
<sequence>MILITKQIHEFNKERAPVRTAGVCVCLYQHDKRMKKIWLTEKTFMDEFKILRYNKSGGFCYGRPFKFLDYC</sequence>
<organism evidence="1 2">
    <name type="scientific">Streptococcus hillyeri</name>
    <dbReference type="NCBI Taxonomy" id="2282420"/>
    <lineage>
        <taxon>Bacteria</taxon>
        <taxon>Bacillati</taxon>
        <taxon>Bacillota</taxon>
        <taxon>Bacilli</taxon>
        <taxon>Lactobacillales</taxon>
        <taxon>Streptococcaceae</taxon>
        <taxon>Streptococcus</taxon>
    </lineage>
</organism>
<gene>
    <name evidence="1" type="ORF">EAF07_05775</name>
</gene>
<dbReference type="Proteomes" id="UP000279194">
    <property type="component" value="Unassembled WGS sequence"/>
</dbReference>